<dbReference type="InterPro" id="IPR036264">
    <property type="entry name" value="Bact_exopeptidase_dim_dom"/>
</dbReference>
<dbReference type="InterPro" id="IPR017144">
    <property type="entry name" value="Xaa-Arg_dipeptidase"/>
</dbReference>
<dbReference type="PANTHER" id="PTHR30575:SF0">
    <property type="entry name" value="XAA-ARG DIPEPTIDASE"/>
    <property type="match status" value="1"/>
</dbReference>
<evidence type="ECO:0000313" key="4">
    <source>
        <dbReference type="Proteomes" id="UP001490330"/>
    </source>
</evidence>
<feature type="domain" description="Peptidase M20 dimerisation" evidence="2">
    <location>
        <begin position="182"/>
        <end position="274"/>
    </location>
</feature>
<dbReference type="Gene3D" id="3.40.630.10">
    <property type="entry name" value="Zn peptidases"/>
    <property type="match status" value="1"/>
</dbReference>
<dbReference type="SUPFAM" id="SSF55031">
    <property type="entry name" value="Bacterial exopeptidase dimerisation domain"/>
    <property type="match status" value="1"/>
</dbReference>
<dbReference type="Gene3D" id="3.30.70.360">
    <property type="match status" value="1"/>
</dbReference>
<sequence>MTHTRPEQPRTPAREHARAAAADAVRSWGEALVGLSHSLHAEPETALREHRSAAKIADLLTDAGFRVARGVAGLPTALVATYGTGDLVVCLCAEYDALPGIGHACGHNVNGAAAVGAALGLAAVADSIGVTVRLVGTPAEEDVGGKVTLLEAGVFDDAAAAMMVHAAPEDSVGASSYAVGAWDVTYRGAPAHAAVAPWQGVNALDAVTLAHTAVGLLRQQLPPGTLVHDVVLEAGHTVNVIPELARARYEVRARTTGDLADARRRVRACLEAGALATGAGLELVPHGHDFADLRQDPFLTSAYEEAARTLGRNPVARHGEPMASTDMGNVSHVVPSIHPCIGYDTGGALQHTEDFTRYGTGPGADRAVLDGATALARVGVDLATDPVQRGRFLDGVARRRAAAEAG</sequence>
<accession>A0ABV1VDV3</accession>
<keyword evidence="4" id="KW-1185">Reference proteome</keyword>
<gene>
    <name evidence="3" type="ORF">ABT322_13025</name>
</gene>
<name>A0ABV1VDV3_9ACTN</name>
<dbReference type="InterPro" id="IPR017439">
    <property type="entry name" value="Amidohydrolase"/>
</dbReference>
<dbReference type="InterPro" id="IPR002933">
    <property type="entry name" value="Peptidase_M20"/>
</dbReference>
<dbReference type="NCBIfam" id="TIGR01891">
    <property type="entry name" value="amidohydrolases"/>
    <property type="match status" value="1"/>
</dbReference>
<dbReference type="PANTHER" id="PTHR30575">
    <property type="entry name" value="PEPTIDASE M20"/>
    <property type="match status" value="1"/>
</dbReference>
<dbReference type="InterPro" id="IPR052030">
    <property type="entry name" value="Peptidase_M20/M20A_hydrolases"/>
</dbReference>
<proteinExistence type="inferred from homology"/>
<evidence type="ECO:0000313" key="3">
    <source>
        <dbReference type="EMBL" id="MER6904678.1"/>
    </source>
</evidence>
<comment type="similarity">
    <text evidence="1">Belongs to the peptidase M20A family.</text>
</comment>
<evidence type="ECO:0000256" key="1">
    <source>
        <dbReference type="PIRNR" id="PIRNR037226"/>
    </source>
</evidence>
<dbReference type="RefSeq" id="WP_350716493.1">
    <property type="nucleotide sequence ID" value="NZ_JBEPCO010000004.1"/>
</dbReference>
<dbReference type="Pfam" id="PF07687">
    <property type="entry name" value="M20_dimer"/>
    <property type="match status" value="1"/>
</dbReference>
<dbReference type="InterPro" id="IPR011650">
    <property type="entry name" value="Peptidase_M20_dimer"/>
</dbReference>
<dbReference type="PIRSF" id="PIRSF037226">
    <property type="entry name" value="Amidohydrolase_ACY1L2_prd"/>
    <property type="match status" value="1"/>
</dbReference>
<protein>
    <recommendedName>
        <fullName evidence="1">Peptidase M20 domain-containing protein 2</fullName>
    </recommendedName>
</protein>
<comment type="caution">
    <text evidence="3">The sequence shown here is derived from an EMBL/GenBank/DDBJ whole genome shotgun (WGS) entry which is preliminary data.</text>
</comment>
<dbReference type="EMBL" id="JBEPCV010000009">
    <property type="protein sequence ID" value="MER6904678.1"/>
    <property type="molecule type" value="Genomic_DNA"/>
</dbReference>
<evidence type="ECO:0000259" key="2">
    <source>
        <dbReference type="Pfam" id="PF07687"/>
    </source>
</evidence>
<reference evidence="3 4" key="1">
    <citation type="submission" date="2024-06" db="EMBL/GenBank/DDBJ databases">
        <title>The Natural Products Discovery Center: Release of the First 8490 Sequenced Strains for Exploring Actinobacteria Biosynthetic Diversity.</title>
        <authorList>
            <person name="Kalkreuter E."/>
            <person name="Kautsar S.A."/>
            <person name="Yang D."/>
            <person name="Bader C.D."/>
            <person name="Teijaro C.N."/>
            <person name="Fluegel L."/>
            <person name="Davis C.M."/>
            <person name="Simpson J.R."/>
            <person name="Lauterbach L."/>
            <person name="Steele A.D."/>
            <person name="Gui C."/>
            <person name="Meng S."/>
            <person name="Li G."/>
            <person name="Viehrig K."/>
            <person name="Ye F."/>
            <person name="Su P."/>
            <person name="Kiefer A.F."/>
            <person name="Nichols A."/>
            <person name="Cepeda A.J."/>
            <person name="Yan W."/>
            <person name="Fan B."/>
            <person name="Jiang Y."/>
            <person name="Adhikari A."/>
            <person name="Zheng C.-J."/>
            <person name="Schuster L."/>
            <person name="Cowan T.M."/>
            <person name="Smanski M.J."/>
            <person name="Chevrette M.G."/>
            <person name="De Carvalho L.P.S."/>
            <person name="Shen B."/>
        </authorList>
    </citation>
    <scope>NUCLEOTIDE SEQUENCE [LARGE SCALE GENOMIC DNA]</scope>
    <source>
        <strain evidence="3 4">NPDC000632</strain>
    </source>
</reference>
<dbReference type="SUPFAM" id="SSF53187">
    <property type="entry name" value="Zn-dependent exopeptidases"/>
    <property type="match status" value="1"/>
</dbReference>
<dbReference type="Pfam" id="PF01546">
    <property type="entry name" value="Peptidase_M20"/>
    <property type="match status" value="1"/>
</dbReference>
<dbReference type="Proteomes" id="UP001490330">
    <property type="component" value="Unassembled WGS sequence"/>
</dbReference>
<organism evidence="3 4">
    <name type="scientific">Streptomyces flaveolus</name>
    <dbReference type="NCBI Taxonomy" id="67297"/>
    <lineage>
        <taxon>Bacteria</taxon>
        <taxon>Bacillati</taxon>
        <taxon>Actinomycetota</taxon>
        <taxon>Actinomycetes</taxon>
        <taxon>Kitasatosporales</taxon>
        <taxon>Streptomycetaceae</taxon>
        <taxon>Streptomyces</taxon>
    </lineage>
</organism>